<dbReference type="PROSITE" id="PS50084">
    <property type="entry name" value="KH_TYPE_1"/>
    <property type="match status" value="7"/>
</dbReference>
<protein>
    <recommendedName>
        <fullName evidence="4">K Homology domain-containing protein</fullName>
    </recommendedName>
</protein>
<feature type="compositionally biased region" description="Low complexity" evidence="3">
    <location>
        <begin position="1"/>
        <end position="13"/>
    </location>
</feature>
<organism evidence="5 6">
    <name type="scientific">Cytospora schulzeri</name>
    <dbReference type="NCBI Taxonomy" id="448051"/>
    <lineage>
        <taxon>Eukaryota</taxon>
        <taxon>Fungi</taxon>
        <taxon>Dikarya</taxon>
        <taxon>Ascomycota</taxon>
        <taxon>Pezizomycotina</taxon>
        <taxon>Sordariomycetes</taxon>
        <taxon>Sordariomycetidae</taxon>
        <taxon>Diaporthales</taxon>
        <taxon>Cytosporaceae</taxon>
        <taxon>Cytospora</taxon>
    </lineage>
</organism>
<feature type="compositionally biased region" description="Polar residues" evidence="3">
    <location>
        <begin position="72"/>
        <end position="83"/>
    </location>
</feature>
<dbReference type="InterPro" id="IPR004088">
    <property type="entry name" value="KH_dom_type_1"/>
</dbReference>
<feature type="domain" description="K Homology" evidence="4">
    <location>
        <begin position="958"/>
        <end position="1035"/>
    </location>
</feature>
<feature type="domain" description="K Homology" evidence="4">
    <location>
        <begin position="1220"/>
        <end position="1287"/>
    </location>
</feature>
<proteinExistence type="predicted"/>
<dbReference type="PANTHER" id="PTHR10627:SF31">
    <property type="entry name" value="DODECA-SATELLITE-BINDING PROTEIN 1, ISOFORM A"/>
    <property type="match status" value="1"/>
</dbReference>
<feature type="compositionally biased region" description="Low complexity" evidence="3">
    <location>
        <begin position="121"/>
        <end position="136"/>
    </location>
</feature>
<dbReference type="InterPro" id="IPR004087">
    <property type="entry name" value="KH_dom"/>
</dbReference>
<keyword evidence="2" id="KW-0694">RNA-binding</keyword>
<evidence type="ECO:0000313" key="6">
    <source>
        <dbReference type="Proteomes" id="UP000283895"/>
    </source>
</evidence>
<sequence length="1297" mass="142441">MASAAATAPVSAPEQMSAAQKLAQEHAEHSAEGHHVTVEDVVDEDLTPHIAASEPSGAPALSEKASGKQKETPSATTASALDTQSRELFPDLGGPKSQATAKTVPKWNVVADKTNGQAQNGTSRAATPSSGAATPTENPAVPSVSLPGRKNVETIALRPQHMKPRDQLRRPLPDIIKDINRTSRANISIASTSNGITFEATGPQDAAQRALKELVNQIGTPQTIQVPIPQSARAHIIGKQGSTIKSLQEKTGARIEVPKDERNGVHADELDDDVYINVKIEGNTISAALAKQEIEKIVGDRSAKVNAKVRGIPAEFYPFIARSREDLLSRPGVANGTQIRIPPHHMWSSQATTPAPAPGQRPVFQPAVEHHIQLEGDRPAVLALKAEVERRAAELREQLLLQQLEIQRGRHQFIIGNSEPALSPDEFFQQTGCAILLPTDEDDDAITIIGPADQIAEGLEKAEQLAMSMQMNNVDHLKWTNKMAPGRGAEHSKYVTRYLQQRKEIERLERQYHARINTPFSGNGALPWELYIPQGQKLAAASSDIRGLFESHPPSRMSALRDVNPFFYPYVQNEIRPHVRENYGVNLVVPESSDLGSPILLVYEAPGSVSSDYEIPRAAPSQEDVRKFQQGLRDAEKHIMDLLSQQEEITSETVEVPLKFHDRLKKFIIKEQDKRPRNQTRVRVTQLGPNVTLRGPSSAVQGLAEKVKAFVEQEKADEKERGFVLEFDFPQQFANHLIGKGGSNIKELRDKFDVDIQVENGQVQLKGPKAKAAAARSHIESLGKNWADETIKTLTVDPKFHRELIGAQGSEINKLQNRYKVLIFFPRADKSGKDDEANADAASETGKARRQQAPNQVIIRGPSRGVSEAYDELHELVNWLKTNSYTETVTVQRKQLPSLIGQGGTAMEALRQQTETKIDVPNDRESSEATVEIVIKGKKDNVLKAKKILQEKKAAFDDTVTKTIDVDRKYHRALIGAQGANLRNMIVQAGGSDEPRERARIIQFPKQEADGNTIKLEGRSDVVDKLIKHIEEFVAHRESQVTTTIDVPTEKHRSLIGRGGDAKRQLESQFKVSIDIPRQGSGETAVKITGQEADVEKAKEHIVNSTKEKPAETIQVPRSLHQSISNGGQFFRRLRNDFHVTVDHAGQTPPAKPTAAPRTNGGALPLITDDDEATADAHSWHIVDNTSDEEGDIPWVLKGSPENIEKAKKAITTSIEQAKDSVTGFLVLPDPKTYRHVIGQGGSKVNSIRKQSGCKINVPRDQGEAIEVIGTKEGVEKAKDLILAAVRDGVNGSRARE</sequence>
<evidence type="ECO:0000259" key="4">
    <source>
        <dbReference type="SMART" id="SM00322"/>
    </source>
</evidence>
<dbReference type="Pfam" id="PF22952">
    <property type="entry name" value="KH_11"/>
    <property type="match status" value="1"/>
</dbReference>
<dbReference type="Gene3D" id="3.30.1370.10">
    <property type="entry name" value="K Homology domain, type 1"/>
    <property type="match status" value="7"/>
</dbReference>
<dbReference type="Gene3D" id="3.30.310.210">
    <property type="match status" value="1"/>
</dbReference>
<dbReference type="InterPro" id="IPR036612">
    <property type="entry name" value="KH_dom_type_1_sf"/>
</dbReference>
<feature type="domain" description="K Homology" evidence="4">
    <location>
        <begin position="220"/>
        <end position="299"/>
    </location>
</feature>
<dbReference type="Proteomes" id="UP000283895">
    <property type="component" value="Unassembled WGS sequence"/>
</dbReference>
<feature type="region of interest" description="Disordered" evidence="3">
    <location>
        <begin position="1"/>
        <end position="150"/>
    </location>
</feature>
<feature type="region of interest" description="Disordered" evidence="3">
    <location>
        <begin position="832"/>
        <end position="853"/>
    </location>
</feature>
<dbReference type="CDD" id="cd22450">
    <property type="entry name" value="KH-I_ScSCP160_rpt5"/>
    <property type="match status" value="1"/>
</dbReference>
<reference evidence="5 6" key="1">
    <citation type="submission" date="2015-09" db="EMBL/GenBank/DDBJ databases">
        <title>Host preference determinants of Valsa canker pathogens revealed by comparative genomics.</title>
        <authorList>
            <person name="Yin Z."/>
            <person name="Huang L."/>
        </authorList>
    </citation>
    <scope>NUCLEOTIDE SEQUENCE [LARGE SCALE GENOMIC DNA]</scope>
    <source>
        <strain evidence="5 6">03-1</strain>
    </source>
</reference>
<keyword evidence="6" id="KW-1185">Reference proteome</keyword>
<dbReference type="EMBL" id="LKEA01000058">
    <property type="protein sequence ID" value="ROV91040.1"/>
    <property type="molecule type" value="Genomic_DNA"/>
</dbReference>
<dbReference type="InterPro" id="IPR054548">
    <property type="entry name" value="SCP160-like_KH"/>
</dbReference>
<dbReference type="SMART" id="SM00322">
    <property type="entry name" value="KH"/>
    <property type="match status" value="8"/>
</dbReference>
<dbReference type="Pfam" id="PF00013">
    <property type="entry name" value="KH_1"/>
    <property type="match status" value="6"/>
</dbReference>
<feature type="domain" description="K Homology" evidence="4">
    <location>
        <begin position="1039"/>
        <end position="1107"/>
    </location>
</feature>
<evidence type="ECO:0000256" key="3">
    <source>
        <dbReference type="SAM" id="MobiDB-lite"/>
    </source>
</evidence>
<accession>A0A423VJ65</accession>
<dbReference type="GO" id="GO:0003729">
    <property type="term" value="F:mRNA binding"/>
    <property type="evidence" value="ECO:0007669"/>
    <property type="project" value="TreeGrafter"/>
</dbReference>
<comment type="caution">
    <text evidence="5">The sequence shown here is derived from an EMBL/GenBank/DDBJ whole genome shotgun (WGS) entry which is preliminary data.</text>
</comment>
<feature type="compositionally biased region" description="Basic and acidic residues" evidence="3">
    <location>
        <begin position="23"/>
        <end position="38"/>
    </location>
</feature>
<keyword evidence="1" id="KW-0677">Repeat</keyword>
<gene>
    <name evidence="5" type="ORF">VMCG_09604</name>
</gene>
<evidence type="ECO:0000313" key="5">
    <source>
        <dbReference type="EMBL" id="ROV91040.1"/>
    </source>
</evidence>
<evidence type="ECO:0000256" key="2">
    <source>
        <dbReference type="PROSITE-ProRule" id="PRU00117"/>
    </source>
</evidence>
<dbReference type="GO" id="GO:0005737">
    <property type="term" value="C:cytoplasm"/>
    <property type="evidence" value="ECO:0007669"/>
    <property type="project" value="TreeGrafter"/>
</dbReference>
<evidence type="ECO:0000256" key="1">
    <source>
        <dbReference type="ARBA" id="ARBA00022737"/>
    </source>
</evidence>
<feature type="domain" description="K Homology" evidence="4">
    <location>
        <begin position="1108"/>
        <end position="1216"/>
    </location>
</feature>
<feature type="domain" description="K Homology" evidence="4">
    <location>
        <begin position="721"/>
        <end position="784"/>
    </location>
</feature>
<feature type="domain" description="K Homology" evidence="4">
    <location>
        <begin position="883"/>
        <end position="954"/>
    </location>
</feature>
<name>A0A423VJ65_9PEZI</name>
<dbReference type="SUPFAM" id="SSF54791">
    <property type="entry name" value="Eukaryotic type KH-domain (KH-domain type I)"/>
    <property type="match status" value="8"/>
</dbReference>
<feature type="domain" description="K Homology" evidence="4">
    <location>
        <begin position="788"/>
        <end position="878"/>
    </location>
</feature>
<dbReference type="OrthoDB" id="10027144at2759"/>
<dbReference type="PANTHER" id="PTHR10627">
    <property type="entry name" value="SCP160"/>
    <property type="match status" value="1"/>
</dbReference>
<dbReference type="STRING" id="356882.A0A423VJ65"/>